<dbReference type="InterPro" id="IPR050462">
    <property type="entry name" value="Retroviral_Gag-Pol_poly"/>
</dbReference>
<proteinExistence type="predicted"/>
<organism evidence="3 4">
    <name type="scientific">Leptotrombidium deliense</name>
    <dbReference type="NCBI Taxonomy" id="299467"/>
    <lineage>
        <taxon>Eukaryota</taxon>
        <taxon>Metazoa</taxon>
        <taxon>Ecdysozoa</taxon>
        <taxon>Arthropoda</taxon>
        <taxon>Chelicerata</taxon>
        <taxon>Arachnida</taxon>
        <taxon>Acari</taxon>
        <taxon>Acariformes</taxon>
        <taxon>Trombidiformes</taxon>
        <taxon>Prostigmata</taxon>
        <taxon>Anystina</taxon>
        <taxon>Parasitengona</taxon>
        <taxon>Trombiculoidea</taxon>
        <taxon>Trombiculidae</taxon>
        <taxon>Leptotrombidium</taxon>
    </lineage>
</organism>
<evidence type="ECO:0000259" key="2">
    <source>
        <dbReference type="Pfam" id="PF01140"/>
    </source>
</evidence>
<sequence>MGRRGRQGRAPEKTFLSPALRLGQATAGTKASGIPAGNREIRWVDPSGDKARLDAVVYAKSQDQAGRRLRGQFGLSKDPLSVSFVSGRNGPKPEVQKRASSYGTSVNGFDLRKFCEVDWPSFDVGWPPQGSLDLALAQSVRKIIFGQPGHPDQIAYIQIWIDFITDPPKWLKRCFPGSCRQPSSSRQGRTILLSRAKPQKSTPGCTSQARRRHSASASPSPVRLAQPSPAPASPLLRPARSCQGAFQGPAGGGRECAGAAEPSSGPVNACVHCGAAPVQPQKPKPPVLSGPADEDPLYPPLPPYPPASEPARSHSDPSHPFSPPHTRSGALYNPSSPSFPDSTSPSSLLDSPSPQTPAPLLPLRQAPSPQAELHMGDKPITLLVSCALGEEYQLLPEDVPGELITKTLLKDTGTAGHF</sequence>
<dbReference type="EMBL" id="NCKV01002803">
    <property type="protein sequence ID" value="RWS26387.1"/>
    <property type="molecule type" value="Genomic_DNA"/>
</dbReference>
<dbReference type="OrthoDB" id="9634804at2759"/>
<evidence type="ECO:0000313" key="3">
    <source>
        <dbReference type="EMBL" id="RWS26387.1"/>
    </source>
</evidence>
<dbReference type="Pfam" id="PF01140">
    <property type="entry name" value="Gag_MA"/>
    <property type="match status" value="1"/>
</dbReference>
<feature type="compositionally biased region" description="Low complexity" evidence="1">
    <location>
        <begin position="334"/>
        <end position="353"/>
    </location>
</feature>
<dbReference type="InterPro" id="IPR010999">
    <property type="entry name" value="Retrovr_matrix"/>
</dbReference>
<feature type="region of interest" description="Disordered" evidence="1">
    <location>
        <begin position="278"/>
        <end position="372"/>
    </location>
</feature>
<evidence type="ECO:0000256" key="1">
    <source>
        <dbReference type="SAM" id="MobiDB-lite"/>
    </source>
</evidence>
<protein>
    <submittedName>
        <fullName evidence="3">Gag protein-like protein</fullName>
    </submittedName>
</protein>
<comment type="caution">
    <text evidence="3">The sequence shown here is derived from an EMBL/GenBank/DDBJ whole genome shotgun (WGS) entry which is preliminary data.</text>
</comment>
<evidence type="ECO:0000313" key="4">
    <source>
        <dbReference type="Proteomes" id="UP000288716"/>
    </source>
</evidence>
<name>A0A443SFU3_9ACAR</name>
<keyword evidence="4" id="KW-1185">Reference proteome</keyword>
<dbReference type="STRING" id="299467.A0A443SFU3"/>
<feature type="region of interest" description="Disordered" evidence="1">
    <location>
        <begin position="178"/>
        <end position="261"/>
    </location>
</feature>
<dbReference type="InterPro" id="IPR000840">
    <property type="entry name" value="G_retro_matrix"/>
</dbReference>
<dbReference type="VEuPathDB" id="VectorBase:LDEU005653"/>
<feature type="domain" description="Gamma-retroviral matrix protein" evidence="2">
    <location>
        <begin position="94"/>
        <end position="176"/>
    </location>
</feature>
<accession>A0A443SFU3</accession>
<dbReference type="SUPFAM" id="SSF47836">
    <property type="entry name" value="Retroviral matrix proteins"/>
    <property type="match status" value="1"/>
</dbReference>
<feature type="compositionally biased region" description="Pro residues" evidence="1">
    <location>
        <begin position="297"/>
        <end position="308"/>
    </location>
</feature>
<dbReference type="PANTHER" id="PTHR33166">
    <property type="entry name" value="GAG_P30 DOMAIN-CONTAINING PROTEIN"/>
    <property type="match status" value="1"/>
</dbReference>
<feature type="compositionally biased region" description="Low complexity" evidence="1">
    <location>
        <begin position="215"/>
        <end position="241"/>
    </location>
</feature>
<feature type="region of interest" description="Disordered" evidence="1">
    <location>
        <begin position="1"/>
        <end position="42"/>
    </location>
</feature>
<gene>
    <name evidence="3" type="ORF">B4U80_14860</name>
</gene>
<dbReference type="Gene3D" id="1.10.150.180">
    <property type="entry name" value="Gamma-retroviral matrix domain"/>
    <property type="match status" value="1"/>
</dbReference>
<dbReference type="AlphaFoldDB" id="A0A443SFU3"/>
<reference evidence="3 4" key="1">
    <citation type="journal article" date="2018" name="Gigascience">
        <title>Genomes of trombidid mites reveal novel predicted allergens and laterally-transferred genes associated with secondary metabolism.</title>
        <authorList>
            <person name="Dong X."/>
            <person name="Chaisiri K."/>
            <person name="Xia D."/>
            <person name="Armstrong S.D."/>
            <person name="Fang Y."/>
            <person name="Donnelly M.J."/>
            <person name="Kadowaki T."/>
            <person name="McGarry J.W."/>
            <person name="Darby A.C."/>
            <person name="Makepeace B.L."/>
        </authorList>
    </citation>
    <scope>NUCLEOTIDE SEQUENCE [LARGE SCALE GENOMIC DNA]</scope>
    <source>
        <strain evidence="3">UoL-UT</strain>
    </source>
</reference>
<dbReference type="Proteomes" id="UP000288716">
    <property type="component" value="Unassembled WGS sequence"/>
</dbReference>
<dbReference type="InterPro" id="IPR036946">
    <property type="entry name" value="G_retro_matrix_sf"/>
</dbReference>